<keyword evidence="1" id="KW-0227">DNA damage</keyword>
<dbReference type="InterPro" id="IPR051055">
    <property type="entry name" value="PIF1_helicase"/>
</dbReference>
<dbReference type="InterPro" id="IPR010285">
    <property type="entry name" value="DNA_helicase_pif1-like_DEAD"/>
</dbReference>
<comment type="similarity">
    <text evidence="1">Belongs to the helicase family.</text>
</comment>
<feature type="compositionally biased region" description="Low complexity" evidence="2">
    <location>
        <begin position="685"/>
        <end position="700"/>
    </location>
</feature>
<sequence>MSLRRWAAVVLRRHGGRFATHHIFSFLVFNIGVRSRNRRISMLSVAKKNFGKVERIVRSLSAGRLAAAKTELESTGKTTDADVKELLKSLSLYGYRQPMSREARMSMRHKILALIIRYGVPAIWFTVNPNDITNPVKLRLAAYRTRDPDAAEEFLRSLDMSFKRLQLSISDPMSSAMFFHREMTLFFEHYVRVGEESVFGRISQYYGVVETNERGALHVHGLLWLHGNLNLSSMLAGADGEEEEAYRQRIVSYVDSVFSEELDQTSCCAIQAERSVTSDISPLLENPAQFSARFEEEANFCAGSTQVHTHSPTCVKYSIGKNTRGGDLCRFKAPWKLVEKTALTADGVLEIRRTHPMVNRWNQAMAVGLRHNHDISFIATQRKTMALVYYVTNYATKAEDPIWKRVAAAADLLPVARAAGVPAAEGAAPGGLATGNSADIEGGDGAGNKTRQFLMKVANRVFTERTLSQVEVVADLLGYPVEYTNSSGWAYLNVSLLYWHVFRRWRHLRRESGAADAEVLVDESVVVEEAGQRIGLIEAYAHRGAVLQDLCLYDYASLVRLQRAGRDGDLGTWGEVPFDTGWADGKEWVQVLRRPGRHATVCLDGYLSKDFEQADDESCHHRAAVQHLALFVPWDRFLAEEELSIDDTWTQARRSLSPRISCLVDNVQLLRRSAEDARRDAKQWAATAGDSGGSSSIEAEGLGGDGEEAGSAYEPNDVGIATRLIDVIRSAAGACQITAGSPELRGAVSDLSRFQQLALSCAGDLRATKVAEGWERRIASPGLRCVGATVPSQTEMRAIKSQQTCASRERVRMIQGVQRSAIAGGTDRTAAAQSVLTSFGEDDVHLTQSDAREPALQEHAGMDILLGPSTSFVHAGRAIATRLTLNKKQAIAFLILCRQMDLLRRTDAGDVAQLCQFVGGEGGTGKSRVIQALVELFASKELSSRLLITATSGAAAARINGITIHSACGFSKDAGATANAGRDVDGVRLPRSAERFVHGQTRMDWQEKDVLVIDEVSMLGARTLHAVHEQLCRLRGCERDFGGIPIVLFCGDFHQFRPVQERPIILPSQAVPWEGGSSFSVEQRYQHDKAHALWRRFTTVVMLDEQMRAAGDPALQRLLKRIRQGVQDHTDLELLNSRCYREGRRIPWETGITVVTPLNRNRWNLNMEASVAFQVQKQSPMRIFVSEHKWKGGMPTEEEAIMMLNLGDDSATPVPAIFMFVAGMPVVVNQNTHQGLRQLKL</sequence>
<dbReference type="EMBL" id="JAWRVI010000257">
    <property type="protein sequence ID" value="KAK4069837.1"/>
    <property type="molecule type" value="Genomic_DNA"/>
</dbReference>
<keyword evidence="1" id="KW-0378">Hydrolase</keyword>
<evidence type="ECO:0000313" key="6">
    <source>
        <dbReference type="Proteomes" id="UP001287286"/>
    </source>
</evidence>
<evidence type="ECO:0000256" key="2">
    <source>
        <dbReference type="SAM" id="MobiDB-lite"/>
    </source>
</evidence>
<keyword evidence="1" id="KW-0347">Helicase</keyword>
<dbReference type="EC" id="5.6.2.3" evidence="1"/>
<dbReference type="Pfam" id="PF14214">
    <property type="entry name" value="Helitron_like_N"/>
    <property type="match status" value="1"/>
</dbReference>
<dbReference type="SUPFAM" id="SSF52540">
    <property type="entry name" value="P-loop containing nucleoside triphosphate hydrolases"/>
    <property type="match status" value="1"/>
</dbReference>
<comment type="catalytic activity">
    <reaction evidence="1">
        <text>ATP + H2O = ADP + phosphate + H(+)</text>
        <dbReference type="Rhea" id="RHEA:13065"/>
        <dbReference type="ChEBI" id="CHEBI:15377"/>
        <dbReference type="ChEBI" id="CHEBI:15378"/>
        <dbReference type="ChEBI" id="CHEBI:30616"/>
        <dbReference type="ChEBI" id="CHEBI:43474"/>
        <dbReference type="ChEBI" id="CHEBI:456216"/>
        <dbReference type="EC" id="5.6.2.3"/>
    </reaction>
</comment>
<dbReference type="Pfam" id="PF05970">
    <property type="entry name" value="PIF1"/>
    <property type="match status" value="1"/>
</dbReference>
<evidence type="ECO:0000259" key="3">
    <source>
        <dbReference type="Pfam" id="PF05970"/>
    </source>
</evidence>
<organism evidence="5 6">
    <name type="scientific">Purpureocillium lilacinum</name>
    <name type="common">Paecilomyces lilacinus</name>
    <dbReference type="NCBI Taxonomy" id="33203"/>
    <lineage>
        <taxon>Eukaryota</taxon>
        <taxon>Fungi</taxon>
        <taxon>Dikarya</taxon>
        <taxon>Ascomycota</taxon>
        <taxon>Pezizomycotina</taxon>
        <taxon>Sordariomycetes</taxon>
        <taxon>Hypocreomycetidae</taxon>
        <taxon>Hypocreales</taxon>
        <taxon>Ophiocordycipitaceae</taxon>
        <taxon>Purpureocillium</taxon>
    </lineage>
</organism>
<protein>
    <recommendedName>
        <fullName evidence="1">ATP-dependent DNA helicase</fullName>
        <ecNumber evidence="1">5.6.2.3</ecNumber>
    </recommendedName>
</protein>
<dbReference type="PANTHER" id="PTHR47642">
    <property type="entry name" value="ATP-DEPENDENT DNA HELICASE"/>
    <property type="match status" value="1"/>
</dbReference>
<dbReference type="InterPro" id="IPR027417">
    <property type="entry name" value="P-loop_NTPase"/>
</dbReference>
<keyword evidence="1" id="KW-0547">Nucleotide-binding</keyword>
<name>A0ABR0BDI7_PURLI</name>
<dbReference type="PANTHER" id="PTHR47642:SF5">
    <property type="entry name" value="ATP-DEPENDENT DNA HELICASE"/>
    <property type="match status" value="1"/>
</dbReference>
<accession>A0ABR0BDI7</accession>
<evidence type="ECO:0000256" key="1">
    <source>
        <dbReference type="RuleBase" id="RU363044"/>
    </source>
</evidence>
<keyword evidence="6" id="KW-1185">Reference proteome</keyword>
<feature type="domain" description="DNA helicase Pif1-like DEAD-box helicase" evidence="3">
    <location>
        <begin position="917"/>
        <end position="1062"/>
    </location>
</feature>
<reference evidence="5 6" key="1">
    <citation type="journal article" date="2024" name="Microbiol. Resour. Announc.">
        <title>Genome annotations for the ascomycete fungi Trichoderma harzianum, Trichoderma aggressivum, and Purpureocillium lilacinum.</title>
        <authorList>
            <person name="Beijen E.P.W."/>
            <person name="Ohm R.A."/>
        </authorList>
    </citation>
    <scope>NUCLEOTIDE SEQUENCE [LARGE SCALE GENOMIC DNA]</scope>
    <source>
        <strain evidence="5 6">CBS 150709</strain>
    </source>
</reference>
<proteinExistence type="inferred from homology"/>
<feature type="domain" description="Helitron helicase-like" evidence="4">
    <location>
        <begin position="6"/>
        <end position="223"/>
    </location>
</feature>
<feature type="region of interest" description="Disordered" evidence="2">
    <location>
        <begin position="681"/>
        <end position="713"/>
    </location>
</feature>
<evidence type="ECO:0000259" key="4">
    <source>
        <dbReference type="Pfam" id="PF14214"/>
    </source>
</evidence>
<gene>
    <name evidence="5" type="ORF">Purlil1_13610</name>
</gene>
<keyword evidence="1" id="KW-0234">DNA repair</keyword>
<dbReference type="Proteomes" id="UP001287286">
    <property type="component" value="Unassembled WGS sequence"/>
</dbReference>
<comment type="cofactor">
    <cofactor evidence="1">
        <name>Mg(2+)</name>
        <dbReference type="ChEBI" id="CHEBI:18420"/>
    </cofactor>
</comment>
<keyword evidence="1" id="KW-0067">ATP-binding</keyword>
<dbReference type="Gene3D" id="3.40.50.300">
    <property type="entry name" value="P-loop containing nucleotide triphosphate hydrolases"/>
    <property type="match status" value="1"/>
</dbReference>
<keyword evidence="1" id="KW-0233">DNA recombination</keyword>
<evidence type="ECO:0000313" key="5">
    <source>
        <dbReference type="EMBL" id="KAK4069837.1"/>
    </source>
</evidence>
<comment type="caution">
    <text evidence="5">The sequence shown here is derived from an EMBL/GenBank/DDBJ whole genome shotgun (WGS) entry which is preliminary data.</text>
</comment>
<dbReference type="InterPro" id="IPR025476">
    <property type="entry name" value="Helitron_helicase-like"/>
</dbReference>